<dbReference type="AlphaFoldDB" id="A0A841GSY4"/>
<reference evidence="3 4" key="1">
    <citation type="submission" date="2020-08" db="EMBL/GenBank/DDBJ databases">
        <title>Genomic Encyclopedia of Type Strains, Phase IV (KMG-IV): sequencing the most valuable type-strain genomes for metagenomic binning, comparative biology and taxonomic classification.</title>
        <authorList>
            <person name="Goeker M."/>
        </authorList>
    </citation>
    <scope>NUCLEOTIDE SEQUENCE [LARGE SCALE GENOMIC DNA]</scope>
    <source>
        <strain evidence="3 4">DSM 13481</strain>
    </source>
</reference>
<name>A0A841GSY4_9BACT</name>
<organism evidence="3 4">
    <name type="scientific">Thermosipho japonicus</name>
    <dbReference type="NCBI Taxonomy" id="90323"/>
    <lineage>
        <taxon>Bacteria</taxon>
        <taxon>Thermotogati</taxon>
        <taxon>Thermotogota</taxon>
        <taxon>Thermotogae</taxon>
        <taxon>Thermotogales</taxon>
        <taxon>Fervidobacteriaceae</taxon>
        <taxon>Thermosipho</taxon>
    </lineage>
</organism>
<gene>
    <name evidence="3" type="ORF">HNP65_001270</name>
</gene>
<dbReference type="Pfam" id="PF00534">
    <property type="entry name" value="Glycos_transf_1"/>
    <property type="match status" value="1"/>
</dbReference>
<protein>
    <submittedName>
        <fullName evidence="3">Glycosyltransferase involved in cell wall biosynthesis</fullName>
    </submittedName>
</protein>
<accession>A0A841GSY4</accession>
<evidence type="ECO:0000313" key="3">
    <source>
        <dbReference type="EMBL" id="MBB6062818.1"/>
    </source>
</evidence>
<keyword evidence="4" id="KW-1185">Reference proteome</keyword>
<dbReference type="SUPFAM" id="SSF53756">
    <property type="entry name" value="UDP-Glycosyltransferase/glycogen phosphorylase"/>
    <property type="match status" value="1"/>
</dbReference>
<evidence type="ECO:0000313" key="4">
    <source>
        <dbReference type="Proteomes" id="UP000555828"/>
    </source>
</evidence>
<proteinExistence type="predicted"/>
<feature type="domain" description="Glycosyl transferase family 1" evidence="2">
    <location>
        <begin position="167"/>
        <end position="332"/>
    </location>
</feature>
<dbReference type="Gene3D" id="3.40.50.2000">
    <property type="entry name" value="Glycogen Phosphorylase B"/>
    <property type="match status" value="2"/>
</dbReference>
<dbReference type="PANTHER" id="PTHR46401">
    <property type="entry name" value="GLYCOSYLTRANSFERASE WBBK-RELATED"/>
    <property type="match status" value="1"/>
</dbReference>
<dbReference type="InterPro" id="IPR001296">
    <property type="entry name" value="Glyco_trans_1"/>
</dbReference>
<dbReference type="PANTHER" id="PTHR46401:SF2">
    <property type="entry name" value="GLYCOSYLTRANSFERASE WBBK-RELATED"/>
    <property type="match status" value="1"/>
</dbReference>
<dbReference type="GO" id="GO:0016757">
    <property type="term" value="F:glycosyltransferase activity"/>
    <property type="evidence" value="ECO:0007669"/>
    <property type="project" value="InterPro"/>
</dbReference>
<comment type="caution">
    <text evidence="3">The sequence shown here is derived from an EMBL/GenBank/DDBJ whole genome shotgun (WGS) entry which is preliminary data.</text>
</comment>
<dbReference type="Proteomes" id="UP000555828">
    <property type="component" value="Unassembled WGS sequence"/>
</dbReference>
<keyword evidence="1 3" id="KW-0808">Transferase</keyword>
<dbReference type="CDD" id="cd03809">
    <property type="entry name" value="GT4_MtfB-like"/>
    <property type="match status" value="1"/>
</dbReference>
<evidence type="ECO:0000259" key="2">
    <source>
        <dbReference type="Pfam" id="PF00534"/>
    </source>
</evidence>
<sequence length="357" mass="41317">MNREIYIAARYLTQPVTGVQRYGIELSKAIKKLNNRYNIDFIAPYNIIHDDVAKYLNVKKIGNLRGHLWDQISLLKFLKSKGDPLVVNFSNTLPIFYENKIVTIHDVINLKYPVSRRYRKYYELVLPIMLSHSKRIITVSEFSKEEISSYFGIDKNKIEVIYNGVNEKFKPKKIKNKEKYILGVSSIAQHKNFISLAEAFLKLNTKDVKLYIVGGINEKVFGKESIKIFNNLRNNENVRLFGRVTDDKLIELYSNALCFVFPSLYEGFGIPPLEAQSCGCPVLLSNIPVFYEIYGDSALYFDPLNPDDIASKIEEILYNEDLREILIQKGRENVKKYKWINSAKKFLNVLDKVVQDG</sequence>
<dbReference type="RefSeq" id="WP_221236871.1">
    <property type="nucleotide sequence ID" value="NZ_JACHEX010000003.1"/>
</dbReference>
<dbReference type="EMBL" id="JACHEX010000003">
    <property type="protein sequence ID" value="MBB6062818.1"/>
    <property type="molecule type" value="Genomic_DNA"/>
</dbReference>
<evidence type="ECO:0000256" key="1">
    <source>
        <dbReference type="ARBA" id="ARBA00022679"/>
    </source>
</evidence>